<feature type="transmembrane region" description="Helical" evidence="6">
    <location>
        <begin position="189"/>
        <end position="212"/>
    </location>
</feature>
<feature type="region of interest" description="Disordered" evidence="5">
    <location>
        <begin position="1"/>
        <end position="21"/>
    </location>
</feature>
<evidence type="ECO:0000256" key="3">
    <source>
        <dbReference type="ARBA" id="ARBA00022989"/>
    </source>
</evidence>
<dbReference type="InterPro" id="IPR020846">
    <property type="entry name" value="MFS_dom"/>
</dbReference>
<dbReference type="InterPro" id="IPR036259">
    <property type="entry name" value="MFS_trans_sf"/>
</dbReference>
<accession>A0ABT6SW65</accession>
<dbReference type="Pfam" id="PF13347">
    <property type="entry name" value="MFS_2"/>
    <property type="match status" value="1"/>
</dbReference>
<evidence type="ECO:0000313" key="8">
    <source>
        <dbReference type="EMBL" id="MDI3419455.1"/>
    </source>
</evidence>
<organism evidence="8 9">
    <name type="scientific">Streptomyces luteolus</name>
    <dbReference type="NCBI Taxonomy" id="3043615"/>
    <lineage>
        <taxon>Bacteria</taxon>
        <taxon>Bacillati</taxon>
        <taxon>Actinomycetota</taxon>
        <taxon>Actinomycetes</taxon>
        <taxon>Kitasatosporales</taxon>
        <taxon>Streptomycetaceae</taxon>
        <taxon>Streptomyces</taxon>
    </lineage>
</organism>
<keyword evidence="4 6" id="KW-0472">Membrane</keyword>
<feature type="transmembrane region" description="Helical" evidence="6">
    <location>
        <begin position="56"/>
        <end position="79"/>
    </location>
</feature>
<name>A0ABT6SW65_9ACTN</name>
<feature type="transmembrane region" description="Helical" evidence="6">
    <location>
        <begin position="330"/>
        <end position="353"/>
    </location>
</feature>
<dbReference type="SUPFAM" id="SSF103473">
    <property type="entry name" value="MFS general substrate transporter"/>
    <property type="match status" value="1"/>
</dbReference>
<feature type="transmembrane region" description="Helical" evidence="6">
    <location>
        <begin position="374"/>
        <end position="401"/>
    </location>
</feature>
<feature type="transmembrane region" description="Helical" evidence="6">
    <location>
        <begin position="303"/>
        <end position="324"/>
    </location>
</feature>
<feature type="transmembrane region" description="Helical" evidence="6">
    <location>
        <begin position="421"/>
        <end position="439"/>
    </location>
</feature>
<dbReference type="Proteomes" id="UP001237105">
    <property type="component" value="Unassembled WGS sequence"/>
</dbReference>
<feature type="domain" description="Major facilitator superfamily (MFS) profile" evidence="7">
    <location>
        <begin position="1"/>
        <end position="445"/>
    </location>
</feature>
<feature type="transmembrane region" description="Helical" evidence="6">
    <location>
        <begin position="26"/>
        <end position="50"/>
    </location>
</feature>
<dbReference type="Gene3D" id="1.20.1250.20">
    <property type="entry name" value="MFS general substrate transporter like domains"/>
    <property type="match status" value="1"/>
</dbReference>
<protein>
    <submittedName>
        <fullName evidence="8">MFS transporter</fullName>
    </submittedName>
</protein>
<feature type="transmembrane region" description="Helical" evidence="6">
    <location>
        <begin position="99"/>
        <end position="116"/>
    </location>
</feature>
<sequence>MIRSLGSPGVEDDGTQPRPLSARRMAGWGSGAFASNAFNTLPGLLLLIYMTDALGVPAALAGVVVAVPKLFDIAASAWLGAVSDREAARTGRRSHLMRAGALVMPFAFVATFSSPVRGDAAALWVFAAFLTASAAYLCFQVPFLALPAEMTESTEQRTRLMTWRTFFFTLGMLAGGVAGPLLTQEGTPAAYRTMSVIIGAVLLVVLLIPVVATRTVRSRPSAQALSLREAVRTARGNRPFVLLSTLLFLYFVFTTMILTGLPYVATYFLGGRKGQATVFLVFALSSTLAVHVVGTFARRFGTVPLLLAGLALWAVGGVTLYFAVGIGVGATAAAGVLTSLGQASSLVAMYALLTDCIGIQAERTGHDSAGVLSGVWTAVDTAGHALGPLCYTLVLSLTGYVSSTLDAPVTQSATALEALRLGFSALPGLLMLTLIPLVLRYRRAVSDQATGPAVVSPADA</sequence>
<evidence type="ECO:0000256" key="5">
    <source>
        <dbReference type="SAM" id="MobiDB-lite"/>
    </source>
</evidence>
<feature type="transmembrane region" description="Helical" evidence="6">
    <location>
        <begin position="166"/>
        <end position="183"/>
    </location>
</feature>
<feature type="transmembrane region" description="Helical" evidence="6">
    <location>
        <begin position="240"/>
        <end position="264"/>
    </location>
</feature>
<comment type="caution">
    <text evidence="8">The sequence shown here is derived from an EMBL/GenBank/DDBJ whole genome shotgun (WGS) entry which is preliminary data.</text>
</comment>
<gene>
    <name evidence="8" type="ORF">QIT00_12965</name>
</gene>
<evidence type="ECO:0000259" key="7">
    <source>
        <dbReference type="PROSITE" id="PS50850"/>
    </source>
</evidence>
<evidence type="ECO:0000256" key="2">
    <source>
        <dbReference type="ARBA" id="ARBA00022692"/>
    </source>
</evidence>
<comment type="subcellular location">
    <subcellularLocation>
        <location evidence="1">Cell membrane</location>
        <topology evidence="1">Multi-pass membrane protein</topology>
    </subcellularLocation>
</comment>
<dbReference type="PANTHER" id="PTHR11328">
    <property type="entry name" value="MAJOR FACILITATOR SUPERFAMILY DOMAIN-CONTAINING PROTEIN"/>
    <property type="match status" value="1"/>
</dbReference>
<feature type="transmembrane region" description="Helical" evidence="6">
    <location>
        <begin position="122"/>
        <end position="146"/>
    </location>
</feature>
<keyword evidence="2 6" id="KW-0812">Transmembrane</keyword>
<feature type="transmembrane region" description="Helical" evidence="6">
    <location>
        <begin position="276"/>
        <end position="296"/>
    </location>
</feature>
<dbReference type="EMBL" id="JASCIS010000011">
    <property type="protein sequence ID" value="MDI3419455.1"/>
    <property type="molecule type" value="Genomic_DNA"/>
</dbReference>
<dbReference type="PANTHER" id="PTHR11328:SF24">
    <property type="entry name" value="MAJOR FACILITATOR SUPERFAMILY (MFS) PROFILE DOMAIN-CONTAINING PROTEIN"/>
    <property type="match status" value="1"/>
</dbReference>
<keyword evidence="9" id="KW-1185">Reference proteome</keyword>
<dbReference type="PROSITE" id="PS50850">
    <property type="entry name" value="MFS"/>
    <property type="match status" value="1"/>
</dbReference>
<keyword evidence="3 6" id="KW-1133">Transmembrane helix</keyword>
<evidence type="ECO:0000313" key="9">
    <source>
        <dbReference type="Proteomes" id="UP001237105"/>
    </source>
</evidence>
<evidence type="ECO:0000256" key="6">
    <source>
        <dbReference type="SAM" id="Phobius"/>
    </source>
</evidence>
<evidence type="ECO:0000256" key="4">
    <source>
        <dbReference type="ARBA" id="ARBA00023136"/>
    </source>
</evidence>
<proteinExistence type="predicted"/>
<dbReference type="InterPro" id="IPR039672">
    <property type="entry name" value="MFS_2"/>
</dbReference>
<dbReference type="RefSeq" id="WP_282535369.1">
    <property type="nucleotide sequence ID" value="NZ_JASCIS010000011.1"/>
</dbReference>
<reference evidence="8 9" key="1">
    <citation type="submission" date="2023-05" db="EMBL/GenBank/DDBJ databases">
        <title>Draft genome sequence of Streptomyces sp. B-S-A12 isolated from a cave soil in Thailand.</title>
        <authorList>
            <person name="Chamroensaksri N."/>
            <person name="Muangham S."/>
        </authorList>
    </citation>
    <scope>NUCLEOTIDE SEQUENCE [LARGE SCALE GENOMIC DNA]</scope>
    <source>
        <strain evidence="8 9">B-S-A12</strain>
    </source>
</reference>
<evidence type="ECO:0000256" key="1">
    <source>
        <dbReference type="ARBA" id="ARBA00004651"/>
    </source>
</evidence>